<proteinExistence type="predicted"/>
<dbReference type="NCBIfam" id="TIGR04025">
    <property type="entry name" value="PPOX_FMN_DR2398"/>
    <property type="match status" value="1"/>
</dbReference>
<dbReference type="OrthoDB" id="9796486at2"/>
<dbReference type="PANTHER" id="PTHR42815">
    <property type="entry name" value="FAD-BINDING, PUTATIVE (AFU_ORTHOLOGUE AFUA_6G07600)-RELATED"/>
    <property type="match status" value="1"/>
</dbReference>
<accession>A0A840S8N5</accession>
<name>A0A840S8N5_9BURK</name>
<dbReference type="Pfam" id="PF01243">
    <property type="entry name" value="PNPOx_N"/>
    <property type="match status" value="1"/>
</dbReference>
<dbReference type="AlphaFoldDB" id="A0A840S8N5"/>
<dbReference type="InterPro" id="IPR011576">
    <property type="entry name" value="Pyridox_Oxase_N"/>
</dbReference>
<evidence type="ECO:0000313" key="2">
    <source>
        <dbReference type="EMBL" id="MBB5204790.1"/>
    </source>
</evidence>
<dbReference type="InterPro" id="IPR024029">
    <property type="entry name" value="Pyridox_Oxase_FMN-dep"/>
</dbReference>
<dbReference type="InterPro" id="IPR012349">
    <property type="entry name" value="Split_barrel_FMN-bd"/>
</dbReference>
<dbReference type="SUPFAM" id="SSF50475">
    <property type="entry name" value="FMN-binding split barrel"/>
    <property type="match status" value="1"/>
</dbReference>
<dbReference type="EMBL" id="JACHHO010000002">
    <property type="protein sequence ID" value="MBB5204790.1"/>
    <property type="molecule type" value="Genomic_DNA"/>
</dbReference>
<evidence type="ECO:0000259" key="1">
    <source>
        <dbReference type="Pfam" id="PF01243"/>
    </source>
</evidence>
<feature type="domain" description="Pyridoxamine 5'-phosphate oxidase N-terminal" evidence="1">
    <location>
        <begin position="44"/>
        <end position="166"/>
    </location>
</feature>
<reference evidence="2 3" key="1">
    <citation type="submission" date="2020-08" db="EMBL/GenBank/DDBJ databases">
        <title>Genomic Encyclopedia of Type Strains, Phase IV (KMG-IV): sequencing the most valuable type-strain genomes for metagenomic binning, comparative biology and taxonomic classification.</title>
        <authorList>
            <person name="Goeker M."/>
        </authorList>
    </citation>
    <scope>NUCLEOTIDE SEQUENCE [LARGE SCALE GENOMIC DNA]</scope>
    <source>
        <strain evidence="2 3">DSM 23958</strain>
    </source>
</reference>
<dbReference type="PANTHER" id="PTHR42815:SF2">
    <property type="entry name" value="FAD-BINDING, PUTATIVE (AFU_ORTHOLOGUE AFUA_6G07600)-RELATED"/>
    <property type="match status" value="1"/>
</dbReference>
<sequence>MSPWQDTQHDLCSLEALRAIYPEPRRPQAAATLDKECDHVHPLYRPFIEAAPWCVLATHNGLTDGLDLSPRGDRGAAKLVEVVDGGRTLLLPDRRGNNRIDSLRNLVADPRIGLLFLIPGVGEAIRVQGRARISAHPDLCQRFAMGGDKLPRAVLVIAVSKVFFQCARAATRSGLWDAATQIPRQQLPSTGAVLAALSQGFDGADYDAALAERQRQTLY</sequence>
<comment type="caution">
    <text evidence="2">The sequence shown here is derived from an EMBL/GenBank/DDBJ whole genome shotgun (WGS) entry which is preliminary data.</text>
</comment>
<protein>
    <recommendedName>
        <fullName evidence="1">Pyridoxamine 5'-phosphate oxidase N-terminal domain-containing protein</fullName>
    </recommendedName>
</protein>
<dbReference type="RefSeq" id="WP_138855565.1">
    <property type="nucleotide sequence ID" value="NZ_CP040709.1"/>
</dbReference>
<dbReference type="Proteomes" id="UP000554837">
    <property type="component" value="Unassembled WGS sequence"/>
</dbReference>
<gene>
    <name evidence="2" type="ORF">HNQ51_002104</name>
</gene>
<evidence type="ECO:0000313" key="3">
    <source>
        <dbReference type="Proteomes" id="UP000554837"/>
    </source>
</evidence>
<dbReference type="Gene3D" id="2.30.110.10">
    <property type="entry name" value="Electron Transport, Fmn-binding Protein, Chain A"/>
    <property type="match status" value="1"/>
</dbReference>
<keyword evidence="3" id="KW-1185">Reference proteome</keyword>
<organism evidence="2 3">
    <name type="scientific">Inhella inkyongensis</name>
    <dbReference type="NCBI Taxonomy" id="392593"/>
    <lineage>
        <taxon>Bacteria</taxon>
        <taxon>Pseudomonadati</taxon>
        <taxon>Pseudomonadota</taxon>
        <taxon>Betaproteobacteria</taxon>
        <taxon>Burkholderiales</taxon>
        <taxon>Sphaerotilaceae</taxon>
        <taxon>Inhella</taxon>
    </lineage>
</organism>